<evidence type="ECO:0000313" key="2">
    <source>
        <dbReference type="EMBL" id="MFC1419712.1"/>
    </source>
</evidence>
<dbReference type="EMBL" id="JBHFAB010000020">
    <property type="protein sequence ID" value="MFC1419712.1"/>
    <property type="molecule type" value="Genomic_DNA"/>
</dbReference>
<name>A0ABV6W128_9ACTN</name>
<dbReference type="RefSeq" id="WP_380539515.1">
    <property type="nucleotide sequence ID" value="NZ_JBHFAB010000020.1"/>
</dbReference>
<sequence length="65" mass="6738">MPRHHPPQNTGSGAGPGKRPFGAVTLPWPIAAVPPPATVRHPPSVPLGPAVPLAVLSFEALRRLP</sequence>
<comment type="caution">
    <text evidence="2">The sequence shown here is derived from an EMBL/GenBank/DDBJ whole genome shotgun (WGS) entry which is preliminary data.</text>
</comment>
<accession>A0ABV6W128</accession>
<evidence type="ECO:0000313" key="3">
    <source>
        <dbReference type="Proteomes" id="UP001592531"/>
    </source>
</evidence>
<gene>
    <name evidence="2" type="ORF">ACEZDE_24195</name>
</gene>
<keyword evidence="3" id="KW-1185">Reference proteome</keyword>
<reference evidence="2 3" key="1">
    <citation type="submission" date="2024-09" db="EMBL/GenBank/DDBJ databases">
        <authorList>
            <person name="Lee S.D."/>
        </authorList>
    </citation>
    <scope>NUCLEOTIDE SEQUENCE [LARGE SCALE GENOMIC DNA]</scope>
    <source>
        <strain evidence="2 3">N8-3</strain>
    </source>
</reference>
<feature type="region of interest" description="Disordered" evidence="1">
    <location>
        <begin position="1"/>
        <end position="21"/>
    </location>
</feature>
<organism evidence="2 3">
    <name type="scientific">Streptacidiphilus cavernicola</name>
    <dbReference type="NCBI Taxonomy" id="3342716"/>
    <lineage>
        <taxon>Bacteria</taxon>
        <taxon>Bacillati</taxon>
        <taxon>Actinomycetota</taxon>
        <taxon>Actinomycetes</taxon>
        <taxon>Kitasatosporales</taxon>
        <taxon>Streptomycetaceae</taxon>
        <taxon>Streptacidiphilus</taxon>
    </lineage>
</organism>
<protein>
    <submittedName>
        <fullName evidence="2">Uncharacterized protein</fullName>
    </submittedName>
</protein>
<evidence type="ECO:0000256" key="1">
    <source>
        <dbReference type="SAM" id="MobiDB-lite"/>
    </source>
</evidence>
<proteinExistence type="predicted"/>
<dbReference type="Proteomes" id="UP001592531">
    <property type="component" value="Unassembled WGS sequence"/>
</dbReference>